<reference evidence="2 3" key="1">
    <citation type="submission" date="2016-12" db="EMBL/GenBank/DDBJ databases">
        <authorList>
            <person name="Song W.-J."/>
            <person name="Kurnit D.M."/>
        </authorList>
    </citation>
    <scope>NUCLEOTIDE SEQUENCE [LARGE SCALE GENOMIC DNA]</scope>
    <source>
        <strain evidence="2 3">CGB1038-1_S1</strain>
    </source>
</reference>
<feature type="chain" id="PRO_5012211814" description="WxL domain-containing protein" evidence="1">
    <location>
        <begin position="26"/>
        <end position="182"/>
    </location>
</feature>
<dbReference type="OrthoDB" id="2339891at2"/>
<evidence type="ECO:0000313" key="2">
    <source>
        <dbReference type="EMBL" id="ONN43104.1"/>
    </source>
</evidence>
<dbReference type="EMBL" id="MSTR01000007">
    <property type="protein sequence ID" value="ONN43104.1"/>
    <property type="molecule type" value="Genomic_DNA"/>
</dbReference>
<name>A0A1V2UIC3_ENTMU</name>
<evidence type="ECO:0008006" key="4">
    <source>
        <dbReference type="Google" id="ProtNLM"/>
    </source>
</evidence>
<sequence length="182" mass="19709">MINKKMMSTMAVLGMMLAGGTLVNAQSKNIQGPGNTPVTYDNRNVLPDDNAQYGMVIPTAISFTDDSKVADASLEIVGINGYDLDTDWETLDVSVKVTSLNGYKLVKDVNKEVSYTLKMVGNDSTFTADENEQAVTNHFGVNGNNTVKKEEGTATLTGKATEKGQYLDTLTYTFTENTNTPK</sequence>
<feature type="signal peptide" evidence="1">
    <location>
        <begin position="1"/>
        <end position="25"/>
    </location>
</feature>
<dbReference type="Proteomes" id="UP000189299">
    <property type="component" value="Unassembled WGS sequence"/>
</dbReference>
<keyword evidence="1" id="KW-0732">Signal</keyword>
<evidence type="ECO:0000313" key="3">
    <source>
        <dbReference type="Proteomes" id="UP000189299"/>
    </source>
</evidence>
<comment type="caution">
    <text evidence="2">The sequence shown here is derived from an EMBL/GenBank/DDBJ whole genome shotgun (WGS) entry which is preliminary data.</text>
</comment>
<dbReference type="AlphaFoldDB" id="A0A1V2UIC3"/>
<gene>
    <name evidence="2" type="ORF">BTN92_08530</name>
</gene>
<evidence type="ECO:0000256" key="1">
    <source>
        <dbReference type="SAM" id="SignalP"/>
    </source>
</evidence>
<dbReference type="RefSeq" id="WP_077151604.1">
    <property type="nucleotide sequence ID" value="NZ_CABMMO010000007.1"/>
</dbReference>
<organism evidence="2 3">
    <name type="scientific">Enterococcus mundtii</name>
    <dbReference type="NCBI Taxonomy" id="53346"/>
    <lineage>
        <taxon>Bacteria</taxon>
        <taxon>Bacillati</taxon>
        <taxon>Bacillota</taxon>
        <taxon>Bacilli</taxon>
        <taxon>Lactobacillales</taxon>
        <taxon>Enterococcaceae</taxon>
        <taxon>Enterococcus</taxon>
    </lineage>
</organism>
<protein>
    <recommendedName>
        <fullName evidence="4">WxL domain-containing protein</fullName>
    </recommendedName>
</protein>
<proteinExistence type="predicted"/>
<accession>A0A1V2UIC3</accession>